<dbReference type="HOGENOM" id="CLU_1069477_0_0_1"/>
<gene>
    <name evidence="2" type="ORF">H312_01710</name>
</gene>
<evidence type="ECO:0000313" key="3">
    <source>
        <dbReference type="Proteomes" id="UP000030655"/>
    </source>
</evidence>
<accession>A0A059F197</accession>
<dbReference type="CDD" id="cd00161">
    <property type="entry name" value="beta-trefoil_Ricin-like"/>
    <property type="match status" value="1"/>
</dbReference>
<organism evidence="2 3">
    <name type="scientific">Anncaliia algerae PRA339</name>
    <dbReference type="NCBI Taxonomy" id="1288291"/>
    <lineage>
        <taxon>Eukaryota</taxon>
        <taxon>Fungi</taxon>
        <taxon>Fungi incertae sedis</taxon>
        <taxon>Microsporidia</taxon>
        <taxon>Tubulinosematoidea</taxon>
        <taxon>Tubulinosematidae</taxon>
        <taxon>Anncaliia</taxon>
    </lineage>
</organism>
<dbReference type="Proteomes" id="UP000030655">
    <property type="component" value="Unassembled WGS sequence"/>
</dbReference>
<dbReference type="SUPFAM" id="SSF50370">
    <property type="entry name" value="Ricin B-like lectins"/>
    <property type="match status" value="1"/>
</dbReference>
<proteinExistence type="predicted"/>
<feature type="region of interest" description="Disordered" evidence="1">
    <location>
        <begin position="140"/>
        <end position="204"/>
    </location>
</feature>
<dbReference type="AlphaFoldDB" id="A0A059F197"/>
<dbReference type="VEuPathDB" id="MicrosporidiaDB:H312_01710"/>
<evidence type="ECO:0000256" key="1">
    <source>
        <dbReference type="SAM" id="MobiDB-lite"/>
    </source>
</evidence>
<name>A0A059F197_9MICR</name>
<feature type="compositionally biased region" description="Polar residues" evidence="1">
    <location>
        <begin position="195"/>
        <end position="204"/>
    </location>
</feature>
<keyword evidence="3" id="KW-1185">Reference proteome</keyword>
<reference evidence="2 3" key="2">
    <citation type="submission" date="2014-03" db="EMBL/GenBank/DDBJ databases">
        <title>The Genome Sequence of Anncaliia algerae insect isolate PRA339.</title>
        <authorList>
            <consortium name="The Broad Institute Genome Sequencing Platform"/>
            <consortium name="The Broad Institute Genome Sequencing Center for Infectious Disease"/>
            <person name="Cuomo C."/>
            <person name="Becnel J."/>
            <person name="Sanscrainte N."/>
            <person name="Walker B."/>
            <person name="Young S.K."/>
            <person name="Zeng Q."/>
            <person name="Gargeya S."/>
            <person name="Fitzgerald M."/>
            <person name="Haas B."/>
            <person name="Abouelleil A."/>
            <person name="Alvarado L."/>
            <person name="Arachchi H.M."/>
            <person name="Berlin A.M."/>
            <person name="Chapman S.B."/>
            <person name="Dewar J."/>
            <person name="Goldberg J."/>
            <person name="Griggs A."/>
            <person name="Gujja S."/>
            <person name="Hansen M."/>
            <person name="Howarth C."/>
            <person name="Imamovic A."/>
            <person name="Larimer J."/>
            <person name="McCowan C."/>
            <person name="Murphy C."/>
            <person name="Neiman D."/>
            <person name="Pearson M."/>
            <person name="Priest M."/>
            <person name="Roberts A."/>
            <person name="Saif S."/>
            <person name="Shea T."/>
            <person name="Sisk P."/>
            <person name="Sykes S."/>
            <person name="Wortman J."/>
            <person name="Nusbaum C."/>
            <person name="Birren B."/>
        </authorList>
    </citation>
    <scope>NUCLEOTIDE SEQUENCE [LARGE SCALE GENOMIC DNA]</scope>
    <source>
        <strain evidence="2 3">PRA339</strain>
    </source>
</reference>
<reference evidence="3" key="1">
    <citation type="submission" date="2013-02" db="EMBL/GenBank/DDBJ databases">
        <authorList>
            <consortium name="The Broad Institute Genome Sequencing Platform"/>
            <person name="Cuomo C."/>
            <person name="Becnel J."/>
            <person name="Sanscrainte N."/>
            <person name="Walker B."/>
            <person name="Young S.K."/>
            <person name="Zeng Q."/>
            <person name="Gargeya S."/>
            <person name="Fitzgerald M."/>
            <person name="Haas B."/>
            <person name="Abouelleil A."/>
            <person name="Alvarado L."/>
            <person name="Arachchi H.M."/>
            <person name="Berlin A.M."/>
            <person name="Chapman S.B."/>
            <person name="Dewar J."/>
            <person name="Goldberg J."/>
            <person name="Griggs A."/>
            <person name="Gujja S."/>
            <person name="Hansen M."/>
            <person name="Howarth C."/>
            <person name="Imamovic A."/>
            <person name="Larimer J."/>
            <person name="McCowan C."/>
            <person name="Murphy C."/>
            <person name="Neiman D."/>
            <person name="Pearson M."/>
            <person name="Priest M."/>
            <person name="Roberts A."/>
            <person name="Saif S."/>
            <person name="Shea T."/>
            <person name="Sisk P."/>
            <person name="Sykes S."/>
            <person name="Wortman J."/>
            <person name="Nusbaum C."/>
            <person name="Birren B."/>
        </authorList>
    </citation>
    <scope>NUCLEOTIDE SEQUENCE [LARGE SCALE GENOMIC DNA]</scope>
    <source>
        <strain evidence="3">PRA339</strain>
    </source>
</reference>
<dbReference type="InterPro" id="IPR035992">
    <property type="entry name" value="Ricin_B-like_lectins"/>
</dbReference>
<evidence type="ECO:0000313" key="2">
    <source>
        <dbReference type="EMBL" id="KCZ80882.1"/>
    </source>
</evidence>
<feature type="compositionally biased region" description="Polar residues" evidence="1">
    <location>
        <begin position="143"/>
        <end position="153"/>
    </location>
</feature>
<protein>
    <submittedName>
        <fullName evidence="2">Uncharacterized protein</fullName>
    </submittedName>
</protein>
<dbReference type="Gene3D" id="2.80.10.50">
    <property type="match status" value="1"/>
</dbReference>
<dbReference type="EMBL" id="KK365159">
    <property type="protein sequence ID" value="KCZ80882.1"/>
    <property type="molecule type" value="Genomic_DNA"/>
</dbReference>
<feature type="compositionally biased region" description="Basic and acidic residues" evidence="1">
    <location>
        <begin position="156"/>
        <end position="193"/>
    </location>
</feature>
<sequence length="260" mass="30098">MIFIFLNTILGFLIKNQNNVYLRDVKEYAKGTKNIKEATNFTYTQESDGRITFKNAQTGKVLDNRYGTKPNVLILYPGKKQPNQKFDLVPDQYGNKHLQLVDKLFIKYDEKNDSFYSLENDSNPDYFAFINENTNKEVEMPTTKPTMYVSSPPENIKMDETIKPKEEPIKSSPDATKKEDSESKDDKENKPLDKSSISNILNSSGDDTTKNINIFLGHIRKKKSIPYELKTHSNEYSEYVDEGGKLYAVKENKHHHHWSH</sequence>
<dbReference type="OrthoDB" id="2196525at2759"/>